<feature type="compositionally biased region" description="Basic and acidic residues" evidence="7">
    <location>
        <begin position="15"/>
        <end position="33"/>
    </location>
</feature>
<feature type="region of interest" description="Disordered" evidence="7">
    <location>
        <begin position="1783"/>
        <end position="1822"/>
    </location>
</feature>
<feature type="compositionally biased region" description="Polar residues" evidence="7">
    <location>
        <begin position="1"/>
        <end position="14"/>
    </location>
</feature>
<feature type="region of interest" description="Disordered" evidence="7">
    <location>
        <begin position="706"/>
        <end position="733"/>
    </location>
</feature>
<keyword evidence="10" id="KW-1185">Reference proteome</keyword>
<feature type="region of interest" description="Disordered" evidence="7">
    <location>
        <begin position="1575"/>
        <end position="1618"/>
    </location>
</feature>
<feature type="compositionally biased region" description="Polar residues" evidence="7">
    <location>
        <begin position="191"/>
        <end position="209"/>
    </location>
</feature>
<accession>A0AAJ7SVW9</accession>
<feature type="compositionally biased region" description="Basic and acidic residues" evidence="7">
    <location>
        <begin position="259"/>
        <end position="268"/>
    </location>
</feature>
<evidence type="ECO:0000256" key="2">
    <source>
        <dbReference type="ARBA" id="ARBA00022443"/>
    </source>
</evidence>
<feature type="region of interest" description="Disordered" evidence="7">
    <location>
        <begin position="1636"/>
        <end position="1662"/>
    </location>
</feature>
<evidence type="ECO:0000256" key="4">
    <source>
        <dbReference type="ARBA" id="ARBA00022949"/>
    </source>
</evidence>
<dbReference type="Pfam" id="PF02208">
    <property type="entry name" value="Sorb"/>
    <property type="match status" value="1"/>
</dbReference>
<evidence type="ECO:0000313" key="10">
    <source>
        <dbReference type="Proteomes" id="UP001318040"/>
    </source>
</evidence>
<dbReference type="PROSITE" id="PS50002">
    <property type="entry name" value="SH3"/>
    <property type="match status" value="3"/>
</dbReference>
<organism evidence="10 11">
    <name type="scientific">Petromyzon marinus</name>
    <name type="common">Sea lamprey</name>
    <dbReference type="NCBI Taxonomy" id="7757"/>
    <lineage>
        <taxon>Eukaryota</taxon>
        <taxon>Metazoa</taxon>
        <taxon>Chordata</taxon>
        <taxon>Craniata</taxon>
        <taxon>Vertebrata</taxon>
        <taxon>Cyclostomata</taxon>
        <taxon>Hyperoartia</taxon>
        <taxon>Petromyzontiformes</taxon>
        <taxon>Petromyzontidae</taxon>
        <taxon>Petromyzon</taxon>
    </lineage>
</organism>
<feature type="compositionally biased region" description="Pro residues" evidence="7">
    <location>
        <begin position="1642"/>
        <end position="1651"/>
    </location>
</feature>
<dbReference type="Pfam" id="PF14604">
    <property type="entry name" value="SH3_9"/>
    <property type="match status" value="2"/>
</dbReference>
<dbReference type="InterPro" id="IPR003127">
    <property type="entry name" value="SoHo_dom"/>
</dbReference>
<dbReference type="Pfam" id="PF00018">
    <property type="entry name" value="SH3_1"/>
    <property type="match status" value="1"/>
</dbReference>
<protein>
    <submittedName>
        <fullName evidence="11">Sorbin and SH3 domain-containing protein 1-like isoform X27</fullName>
    </submittedName>
</protein>
<dbReference type="PROSITE" id="PS50831">
    <property type="entry name" value="SOHO"/>
    <property type="match status" value="1"/>
</dbReference>
<feature type="compositionally biased region" description="Low complexity" evidence="7">
    <location>
        <begin position="174"/>
        <end position="189"/>
    </location>
</feature>
<evidence type="ECO:0000259" key="8">
    <source>
        <dbReference type="PROSITE" id="PS50002"/>
    </source>
</evidence>
<evidence type="ECO:0000256" key="1">
    <source>
        <dbReference type="ARBA" id="ARBA00004282"/>
    </source>
</evidence>
<evidence type="ECO:0000259" key="9">
    <source>
        <dbReference type="PROSITE" id="PS50831"/>
    </source>
</evidence>
<feature type="coiled-coil region" evidence="6">
    <location>
        <begin position="1352"/>
        <end position="1382"/>
    </location>
</feature>
<keyword evidence="4" id="KW-0965">Cell junction</keyword>
<name>A0AAJ7SVW9_PETMA</name>
<feature type="region of interest" description="Disordered" evidence="7">
    <location>
        <begin position="230"/>
        <end position="268"/>
    </location>
</feature>
<feature type="domain" description="SoHo" evidence="9">
    <location>
        <begin position="289"/>
        <end position="347"/>
    </location>
</feature>
<feature type="compositionally biased region" description="Polar residues" evidence="7">
    <location>
        <begin position="1789"/>
        <end position="1809"/>
    </location>
</feature>
<dbReference type="InterPro" id="IPR036028">
    <property type="entry name" value="SH3-like_dom_sf"/>
</dbReference>
<keyword evidence="2 5" id="KW-0728">SH3 domain</keyword>
<feature type="region of interest" description="Disordered" evidence="7">
    <location>
        <begin position="1674"/>
        <end position="1696"/>
    </location>
</feature>
<reference evidence="11" key="1">
    <citation type="submission" date="2025-08" db="UniProtKB">
        <authorList>
            <consortium name="RefSeq"/>
        </authorList>
    </citation>
    <scope>IDENTIFICATION</scope>
    <source>
        <tissue evidence="11">Sperm</tissue>
    </source>
</reference>
<dbReference type="PANTHER" id="PTHR14167">
    <property type="entry name" value="SH3 DOMAIN-CONTAINING"/>
    <property type="match status" value="1"/>
</dbReference>
<keyword evidence="6" id="KW-0175">Coiled coil</keyword>
<dbReference type="PANTHER" id="PTHR14167:SF116">
    <property type="entry name" value="CAP, ISOFORM AC"/>
    <property type="match status" value="1"/>
</dbReference>
<dbReference type="RefSeq" id="XP_032805711.1">
    <property type="nucleotide sequence ID" value="XM_032949820.1"/>
</dbReference>
<proteinExistence type="predicted"/>
<dbReference type="SUPFAM" id="SSF50044">
    <property type="entry name" value="SH3-domain"/>
    <property type="match status" value="3"/>
</dbReference>
<feature type="domain" description="SH3" evidence="8">
    <location>
        <begin position="1427"/>
        <end position="1486"/>
    </location>
</feature>
<evidence type="ECO:0000256" key="7">
    <source>
        <dbReference type="SAM" id="MobiDB-lite"/>
    </source>
</evidence>
<feature type="domain" description="SH3" evidence="8">
    <location>
        <begin position="1503"/>
        <end position="1564"/>
    </location>
</feature>
<comment type="subcellular location">
    <subcellularLocation>
        <location evidence="1">Cell junction</location>
    </subcellularLocation>
</comment>
<feature type="region of interest" description="Disordered" evidence="7">
    <location>
        <begin position="941"/>
        <end position="972"/>
    </location>
</feature>
<evidence type="ECO:0000256" key="5">
    <source>
        <dbReference type="PROSITE-ProRule" id="PRU00192"/>
    </source>
</evidence>
<dbReference type="CDD" id="cd11781">
    <property type="entry name" value="SH3_Sorbs_1"/>
    <property type="match status" value="1"/>
</dbReference>
<evidence type="ECO:0000256" key="6">
    <source>
        <dbReference type="SAM" id="Coils"/>
    </source>
</evidence>
<feature type="region of interest" description="Disordered" evidence="7">
    <location>
        <begin position="106"/>
        <end position="209"/>
    </location>
</feature>
<dbReference type="SMART" id="SM00459">
    <property type="entry name" value="Sorb"/>
    <property type="match status" value="1"/>
</dbReference>
<dbReference type="InterPro" id="IPR050384">
    <property type="entry name" value="Endophilin_SH3RF"/>
</dbReference>
<evidence type="ECO:0000256" key="3">
    <source>
        <dbReference type="ARBA" id="ARBA00022737"/>
    </source>
</evidence>
<dbReference type="GO" id="GO:0070161">
    <property type="term" value="C:anchoring junction"/>
    <property type="evidence" value="ECO:0007669"/>
    <property type="project" value="UniProtKB-SubCell"/>
</dbReference>
<feature type="region of interest" description="Disordered" evidence="7">
    <location>
        <begin position="396"/>
        <end position="444"/>
    </location>
</feature>
<feature type="compositionally biased region" description="Basic and acidic residues" evidence="7">
    <location>
        <begin position="412"/>
        <end position="431"/>
    </location>
</feature>
<feature type="domain" description="SH3" evidence="8">
    <location>
        <begin position="1926"/>
        <end position="1985"/>
    </location>
</feature>
<dbReference type="SMART" id="SM00326">
    <property type="entry name" value="SH3"/>
    <property type="match status" value="3"/>
</dbReference>
<dbReference type="Proteomes" id="UP001318040">
    <property type="component" value="Chromosome 8"/>
</dbReference>
<gene>
    <name evidence="11" type="primary">LOC116940264</name>
</gene>
<dbReference type="Gene3D" id="2.30.30.40">
    <property type="entry name" value="SH3 Domains"/>
    <property type="match status" value="3"/>
</dbReference>
<evidence type="ECO:0000313" key="11">
    <source>
        <dbReference type="RefSeq" id="XP_032805711.1"/>
    </source>
</evidence>
<feature type="region of interest" description="Disordered" evidence="7">
    <location>
        <begin position="1324"/>
        <end position="1348"/>
    </location>
</feature>
<dbReference type="CDD" id="cd11780">
    <property type="entry name" value="SH3_Sorbs_3"/>
    <property type="match status" value="1"/>
</dbReference>
<dbReference type="FunFam" id="2.30.30.40:FF:000001">
    <property type="entry name" value="Sorbin and SH3 domain-containing protein 1 isoform 2"/>
    <property type="match status" value="1"/>
</dbReference>
<feature type="compositionally biased region" description="Polar residues" evidence="7">
    <location>
        <begin position="958"/>
        <end position="968"/>
    </location>
</feature>
<keyword evidence="3" id="KW-0677">Repeat</keyword>
<feature type="region of interest" description="Disordered" evidence="7">
    <location>
        <begin position="1"/>
        <end position="38"/>
    </location>
</feature>
<sequence>MSSQAAQHISVNHNTLEELKENGKPSVEEDSARTSRRRVISTVTISHMKKAQSSPDIPWLTETDASRFSTGRGSVLLACSTRAHHTKHSTAHIYTAAAGADAHIEHEVSESASSPPSGNADIGPVNGDASSSPLVAKGFRSVKPSLVTTEKKHTQTIVNGGVGSASGPHGASATDGGPTGTLPTGPRPGSDSDSQRSFSPTGRASAYPSTMAVNPTIVLLQHNRLMGEQQKRLSRLSDASSPAPTPSPAPDAAGQTGERAGEHPHDRRAYEGYVDGQRWAADGRPSVRVIRPPDFPGIGAVDEAGIPLTSTDRPKDWYKTMFNQIHKVNKEPSDCNPYLPTYRFPEERAQHSHCQEVNAYKPTYIFPEGTEKPPDPEENPYRPTYVFSEFVARLNPEEDDEVDGTFTPRSDGTSDHVVPRSKSLSDSRDFDAQQQRSATLPARICLRSAAQREWEPPDKRVDTRSYRAEPKSIFEYEPGRSSVLDKEAPEPQTLWQELPVKKPQAYGRLGSDGRAENAAERMKTGPEAMGTRKIVQEEEQVERQNGRETGMTRRPSYVSMEEIDVQNEEWYKFFAELEFGQRPFRRKIWEYTPGNCSILPPQEKQMSAYSVSAEQPTDKSGYSMEPGYYAVRRQSEPAVSPVGAPGCEEEERQVYKAVLEGGDIPMQGLSSVIKRPSITSAPLSPRSKGGDSVSALLFSDSDVVCSNPGSSQTHPFRSAGAEAPGASGFAVADRPSEPSKFTCDEDVGVDQGLAKRRSHSCDDLLNESHSVETEQPVKSESAENLTTKERNEYAEIGDINRRDRGKRKKVKRKVRVTDPEFSELYRTMHQIDRQQITPSPSLCCVGTMVKRYEGSGVGLLPNQGGQTEEVPKDLVTSRITEFEKFIKRTKSMPNLKIANLVPSPVAVMVMCKSDTLSIRRMGNSFSADSLLDSEVAMESKWQSTERKPSAVPRKKASFASSDAVSPQKSAAAPPLVVNQISLERERDDDADTDGFASKLSEFVLVDRTSVCTESELDRLSFASCESLEKARRRTHKHLSGGCTGYCPASWARFTLMSLYDKNNYDYYRSRSSPLNYKSMKMENYARNYRTQVQPDRSSFARAACLINPVPVRLKKKKKCLTSPLQTTSRQEHRAETLSSVHETYRERMRRETRRRSLPDNRLLRELKTEIKPFVPERKSSRYIWENSEAPYPYFSENHYPGHLENIEMSCPFLPKRQYAEYLVDSSYPLLKPISPVPPSTYLLDRDQPTYLPAAVRGAYSCHLDGLEGRSMSPLWLLGSSPLPLEATLYPQPNLNHSELSLHSLDPSHRAQGDCHFVHHQESLSPRPMSACSSPTGRPPPIYESRESAEVVARRRREEKERMLEEQRRIRREQEEADIASRRHSGVFLSHHQFITNDRFGDLLNIDDSWKRTSVGEVCPSSPSPAQPTRQTARAKYNFRAQSQKELPLHKGDVVYINRQVDQNWYEGEHHGRVGIFPATYVELQPTQEKAPLSPLAAAPPQVIQCGEAVGKFNFTADSHLEMSFKKGERIAVLRRVDENWYEGRIPGTARHGIFPASYVEVLRKPLVKNAADYPDAPSPLGYSHQQGQGGNAEPGRLSRKFPPRSSTLPSHAAKGRDGSRALLQAITSEWLDLTVRVSPSGTPTPPPPPLTPDLLASAPGRKSGVWNDEMMWGRRSRSPVPSQPPSNSSPLRGAGTHSIKLLPAGLPLTMSEASYVEAVCNEILQIAEKSVQYCSSLSPFPQSEWLGPAAGCSYGRSDTERRPSPSHRDYGLRLVEPRYSPSLIPSAMHSPSTACRTSLSQPGSRTSLARQPGLRPSLSHPGYDSRLYDPGYAYASVQRGYAYRPLEVGYGLRSTEQAAYEQRGSRDGYEYRLAESSYRSRLAERDFDQRAMSRPGSGYDKTPSLIISQQPQPQQPVRIPDDFHLTGEPRFQAIYNYKPQNEDELELLVGDVVEVMEKCDDGWFVGTSRRTRLFGTFPGNYVKRV</sequence>
<dbReference type="InterPro" id="IPR001452">
    <property type="entry name" value="SH3_domain"/>
</dbReference>